<organism evidence="2 3">
    <name type="scientific">Bombardia bombarda</name>
    <dbReference type="NCBI Taxonomy" id="252184"/>
    <lineage>
        <taxon>Eukaryota</taxon>
        <taxon>Fungi</taxon>
        <taxon>Dikarya</taxon>
        <taxon>Ascomycota</taxon>
        <taxon>Pezizomycotina</taxon>
        <taxon>Sordariomycetes</taxon>
        <taxon>Sordariomycetidae</taxon>
        <taxon>Sordariales</taxon>
        <taxon>Lasiosphaeriaceae</taxon>
        <taxon>Bombardia</taxon>
    </lineage>
</organism>
<dbReference type="Proteomes" id="UP001174934">
    <property type="component" value="Unassembled WGS sequence"/>
</dbReference>
<protein>
    <submittedName>
        <fullName evidence="2">Uncharacterized protein</fullName>
    </submittedName>
</protein>
<feature type="region of interest" description="Disordered" evidence="1">
    <location>
        <begin position="105"/>
        <end position="139"/>
    </location>
</feature>
<feature type="region of interest" description="Disordered" evidence="1">
    <location>
        <begin position="62"/>
        <end position="93"/>
    </location>
</feature>
<reference evidence="2" key="1">
    <citation type="submission" date="2023-06" db="EMBL/GenBank/DDBJ databases">
        <title>Genome-scale phylogeny and comparative genomics of the fungal order Sordariales.</title>
        <authorList>
            <consortium name="Lawrence Berkeley National Laboratory"/>
            <person name="Hensen N."/>
            <person name="Bonometti L."/>
            <person name="Westerberg I."/>
            <person name="Brannstrom I.O."/>
            <person name="Guillou S."/>
            <person name="Cros-Aarteil S."/>
            <person name="Calhoun S."/>
            <person name="Haridas S."/>
            <person name="Kuo A."/>
            <person name="Mondo S."/>
            <person name="Pangilinan J."/>
            <person name="Riley R."/>
            <person name="LaButti K."/>
            <person name="Andreopoulos B."/>
            <person name="Lipzen A."/>
            <person name="Chen C."/>
            <person name="Yanf M."/>
            <person name="Daum C."/>
            <person name="Ng V."/>
            <person name="Clum A."/>
            <person name="Steindorff A."/>
            <person name="Ohm R."/>
            <person name="Martin F."/>
            <person name="Silar P."/>
            <person name="Natvig D."/>
            <person name="Lalanne C."/>
            <person name="Gautier V."/>
            <person name="Ament-velasquez S.L."/>
            <person name="Kruys A."/>
            <person name="Hutchinson M.I."/>
            <person name="Powell A.J."/>
            <person name="Barry K."/>
            <person name="Miller A.N."/>
            <person name="Grigoriev I.V."/>
            <person name="Debuchy R."/>
            <person name="Gladieux P."/>
            <person name="Thoren M.H."/>
            <person name="Johannesson H."/>
        </authorList>
    </citation>
    <scope>NUCLEOTIDE SEQUENCE</scope>
    <source>
        <strain evidence="2">SMH3391-2</strain>
    </source>
</reference>
<keyword evidence="3" id="KW-1185">Reference proteome</keyword>
<dbReference type="EMBL" id="JAULSR010000006">
    <property type="protein sequence ID" value="KAK0615665.1"/>
    <property type="molecule type" value="Genomic_DNA"/>
</dbReference>
<comment type="caution">
    <text evidence="2">The sequence shown here is derived from an EMBL/GenBank/DDBJ whole genome shotgun (WGS) entry which is preliminary data.</text>
</comment>
<feature type="region of interest" description="Disordered" evidence="1">
    <location>
        <begin position="156"/>
        <end position="177"/>
    </location>
</feature>
<name>A0AA40BVZ2_9PEZI</name>
<feature type="compositionally biased region" description="Basic and acidic residues" evidence="1">
    <location>
        <begin position="164"/>
        <end position="177"/>
    </location>
</feature>
<dbReference type="AlphaFoldDB" id="A0AA40BVZ2"/>
<evidence type="ECO:0000256" key="1">
    <source>
        <dbReference type="SAM" id="MobiDB-lite"/>
    </source>
</evidence>
<feature type="compositionally biased region" description="Gly residues" evidence="1">
    <location>
        <begin position="12"/>
        <end position="22"/>
    </location>
</feature>
<feature type="region of interest" description="Disordered" evidence="1">
    <location>
        <begin position="1"/>
        <end position="27"/>
    </location>
</feature>
<evidence type="ECO:0000313" key="3">
    <source>
        <dbReference type="Proteomes" id="UP001174934"/>
    </source>
</evidence>
<accession>A0AA40BVZ2</accession>
<gene>
    <name evidence="2" type="ORF">B0T17DRAFT_538738</name>
</gene>
<proteinExistence type="predicted"/>
<feature type="compositionally biased region" description="Polar residues" evidence="1">
    <location>
        <begin position="124"/>
        <end position="139"/>
    </location>
</feature>
<evidence type="ECO:0000313" key="2">
    <source>
        <dbReference type="EMBL" id="KAK0615665.1"/>
    </source>
</evidence>
<sequence length="177" mass="18896">MAPRSRGQTLVNGGGGGGGGSGRGEDCAGLQLLLGAGRDYKPDLQQSRRRSSVGFEGYYYHYYDDDQYPPPPPTGHGGNHGEDNNNNRRSRSLRLIKIETAKRYSAGSGRWGDSQESFVLGMNDPNSPSRLSPVSMSMSVSDAGLPLGRAMTAKALLGEDIDEESKKGKEGTEVASK</sequence>